<dbReference type="RefSeq" id="XP_005820879.1">
    <property type="nucleotide sequence ID" value="XM_005820822.1"/>
</dbReference>
<reference evidence="2 4" key="1">
    <citation type="journal article" date="2012" name="Nature">
        <title>Algal genomes reveal evolutionary mosaicism and the fate of nucleomorphs.</title>
        <authorList>
            <consortium name="DOE Joint Genome Institute"/>
            <person name="Curtis B.A."/>
            <person name="Tanifuji G."/>
            <person name="Burki F."/>
            <person name="Gruber A."/>
            <person name="Irimia M."/>
            <person name="Maruyama S."/>
            <person name="Arias M.C."/>
            <person name="Ball S.G."/>
            <person name="Gile G.H."/>
            <person name="Hirakawa Y."/>
            <person name="Hopkins J.F."/>
            <person name="Kuo A."/>
            <person name="Rensing S.A."/>
            <person name="Schmutz J."/>
            <person name="Symeonidi A."/>
            <person name="Elias M."/>
            <person name="Eveleigh R.J."/>
            <person name="Herman E.K."/>
            <person name="Klute M.J."/>
            <person name="Nakayama T."/>
            <person name="Obornik M."/>
            <person name="Reyes-Prieto A."/>
            <person name="Armbrust E.V."/>
            <person name="Aves S.J."/>
            <person name="Beiko R.G."/>
            <person name="Coutinho P."/>
            <person name="Dacks J.B."/>
            <person name="Durnford D.G."/>
            <person name="Fast N.M."/>
            <person name="Green B.R."/>
            <person name="Grisdale C.J."/>
            <person name="Hempel F."/>
            <person name="Henrissat B."/>
            <person name="Hoppner M.P."/>
            <person name="Ishida K."/>
            <person name="Kim E."/>
            <person name="Koreny L."/>
            <person name="Kroth P.G."/>
            <person name="Liu Y."/>
            <person name="Malik S.B."/>
            <person name="Maier U.G."/>
            <person name="McRose D."/>
            <person name="Mock T."/>
            <person name="Neilson J.A."/>
            <person name="Onodera N.T."/>
            <person name="Poole A.M."/>
            <person name="Pritham E.J."/>
            <person name="Richards T.A."/>
            <person name="Rocap G."/>
            <person name="Roy S.W."/>
            <person name="Sarai C."/>
            <person name="Schaack S."/>
            <person name="Shirato S."/>
            <person name="Slamovits C.H."/>
            <person name="Spencer D.F."/>
            <person name="Suzuki S."/>
            <person name="Worden A.Z."/>
            <person name="Zauner S."/>
            <person name="Barry K."/>
            <person name="Bell C."/>
            <person name="Bharti A.K."/>
            <person name="Crow J.A."/>
            <person name="Grimwood J."/>
            <person name="Kramer R."/>
            <person name="Lindquist E."/>
            <person name="Lucas S."/>
            <person name="Salamov A."/>
            <person name="McFadden G.I."/>
            <person name="Lane C.E."/>
            <person name="Keeling P.J."/>
            <person name="Gray M.W."/>
            <person name="Grigoriev I.V."/>
            <person name="Archibald J.M."/>
        </authorList>
    </citation>
    <scope>NUCLEOTIDE SEQUENCE</scope>
    <source>
        <strain evidence="2 4">CCMP2712</strain>
    </source>
</reference>
<evidence type="ECO:0000313" key="4">
    <source>
        <dbReference type="Proteomes" id="UP000011087"/>
    </source>
</evidence>
<accession>L1IDB3</accession>
<dbReference type="InterPro" id="IPR016024">
    <property type="entry name" value="ARM-type_fold"/>
</dbReference>
<dbReference type="KEGG" id="gtt:GUITHDRAFT_147618"/>
<evidence type="ECO:0000313" key="2">
    <source>
        <dbReference type="EMBL" id="EKX33899.1"/>
    </source>
</evidence>
<reference evidence="3" key="3">
    <citation type="submission" date="2016-03" db="UniProtKB">
        <authorList>
            <consortium name="EnsemblProtists"/>
        </authorList>
    </citation>
    <scope>IDENTIFICATION</scope>
</reference>
<evidence type="ECO:0008006" key="5">
    <source>
        <dbReference type="Google" id="ProtNLM"/>
    </source>
</evidence>
<feature type="region of interest" description="Disordered" evidence="1">
    <location>
        <begin position="27"/>
        <end position="52"/>
    </location>
</feature>
<evidence type="ECO:0000313" key="3">
    <source>
        <dbReference type="EnsemblProtists" id="EKX33899"/>
    </source>
</evidence>
<dbReference type="HOGENOM" id="CLU_807630_0_0_1"/>
<dbReference type="EMBL" id="JH993126">
    <property type="protein sequence ID" value="EKX33899.1"/>
    <property type="molecule type" value="Genomic_DNA"/>
</dbReference>
<name>L1IDB3_GUITC</name>
<proteinExistence type="predicted"/>
<evidence type="ECO:0000256" key="1">
    <source>
        <dbReference type="SAM" id="MobiDB-lite"/>
    </source>
</evidence>
<protein>
    <recommendedName>
        <fullName evidence="5">HEAT repeat-containing protein 1</fullName>
    </recommendedName>
</protein>
<organism evidence="2">
    <name type="scientific">Guillardia theta (strain CCMP2712)</name>
    <name type="common">Cryptophyte</name>
    <dbReference type="NCBI Taxonomy" id="905079"/>
    <lineage>
        <taxon>Eukaryota</taxon>
        <taxon>Cryptophyceae</taxon>
        <taxon>Pyrenomonadales</taxon>
        <taxon>Geminigeraceae</taxon>
        <taxon>Guillardia</taxon>
    </lineage>
</organism>
<dbReference type="SUPFAM" id="SSF48371">
    <property type="entry name" value="ARM repeat"/>
    <property type="match status" value="1"/>
</dbReference>
<dbReference type="Proteomes" id="UP000011087">
    <property type="component" value="Unassembled WGS sequence"/>
</dbReference>
<dbReference type="PaxDb" id="55529-EKX33899"/>
<gene>
    <name evidence="2" type="ORF">GUITHDRAFT_147618</name>
</gene>
<keyword evidence="4" id="KW-1185">Reference proteome</keyword>
<dbReference type="EnsemblProtists" id="EKX33899">
    <property type="protein sequence ID" value="EKX33899"/>
    <property type="gene ID" value="GUITHDRAFT_147618"/>
</dbReference>
<dbReference type="AlphaFoldDB" id="L1IDB3"/>
<sequence length="344" mass="38480">MAERVMKRTPELLAILVKRGEEAVGGEEYLKKSDRSAPAASQTAESKELQRGREESDELLCALRIAQGLGDLRSFFPNLGETFFTPLFHSLERLSSFDSLLSEYSKRLPTVVMILLSLWSPQMSTRKEQFLRAVPVLASYLDKKHSGVKFSAASLLESCHHYSPQSLESETERMIHALKDGSLVLLPALAHMFEIQPDAQGMWEEHLEWLFDMYEGRVSSSSSSSSKRDEQRAALALLFRNMAKHNFAILQPYVGRLAGGLKDEVTCGSIAEALYEIAKKDPRPMLGRREREGGERGDENEKVIGIIDDIKDTLKVMPQDHDKLIALLGVLGMSDPVTADDLSR</sequence>
<dbReference type="GeneID" id="17290638"/>
<reference evidence="4" key="2">
    <citation type="submission" date="2012-11" db="EMBL/GenBank/DDBJ databases">
        <authorList>
            <person name="Kuo A."/>
            <person name="Curtis B.A."/>
            <person name="Tanifuji G."/>
            <person name="Burki F."/>
            <person name="Gruber A."/>
            <person name="Irimia M."/>
            <person name="Maruyama S."/>
            <person name="Arias M.C."/>
            <person name="Ball S.G."/>
            <person name="Gile G.H."/>
            <person name="Hirakawa Y."/>
            <person name="Hopkins J.F."/>
            <person name="Rensing S.A."/>
            <person name="Schmutz J."/>
            <person name="Symeonidi A."/>
            <person name="Elias M."/>
            <person name="Eveleigh R.J."/>
            <person name="Herman E.K."/>
            <person name="Klute M.J."/>
            <person name="Nakayama T."/>
            <person name="Obornik M."/>
            <person name="Reyes-Prieto A."/>
            <person name="Armbrust E.V."/>
            <person name="Aves S.J."/>
            <person name="Beiko R.G."/>
            <person name="Coutinho P."/>
            <person name="Dacks J.B."/>
            <person name="Durnford D.G."/>
            <person name="Fast N.M."/>
            <person name="Green B.R."/>
            <person name="Grisdale C."/>
            <person name="Hempe F."/>
            <person name="Henrissat B."/>
            <person name="Hoppner M.P."/>
            <person name="Ishida K.-I."/>
            <person name="Kim E."/>
            <person name="Koreny L."/>
            <person name="Kroth P.G."/>
            <person name="Liu Y."/>
            <person name="Malik S.-B."/>
            <person name="Maier U.G."/>
            <person name="McRose D."/>
            <person name="Mock T."/>
            <person name="Neilson J.A."/>
            <person name="Onodera N.T."/>
            <person name="Poole A.M."/>
            <person name="Pritham E.J."/>
            <person name="Richards T.A."/>
            <person name="Rocap G."/>
            <person name="Roy S.W."/>
            <person name="Sarai C."/>
            <person name="Schaack S."/>
            <person name="Shirato S."/>
            <person name="Slamovits C.H."/>
            <person name="Spencer D.F."/>
            <person name="Suzuki S."/>
            <person name="Worden A.Z."/>
            <person name="Zauner S."/>
            <person name="Barry K."/>
            <person name="Bell C."/>
            <person name="Bharti A.K."/>
            <person name="Crow J.A."/>
            <person name="Grimwood J."/>
            <person name="Kramer R."/>
            <person name="Lindquist E."/>
            <person name="Lucas S."/>
            <person name="Salamov A."/>
            <person name="McFadden G.I."/>
            <person name="Lane C.E."/>
            <person name="Keeling P.J."/>
            <person name="Gray M.W."/>
            <person name="Grigoriev I.V."/>
            <person name="Archibald J.M."/>
        </authorList>
    </citation>
    <scope>NUCLEOTIDE SEQUENCE</scope>
    <source>
        <strain evidence="4">CCMP2712</strain>
    </source>
</reference>